<evidence type="ECO:0000256" key="4">
    <source>
        <dbReference type="ARBA" id="ARBA00023136"/>
    </source>
</evidence>
<dbReference type="PANTHER" id="PTHR33048">
    <property type="entry name" value="PTH11-LIKE INTEGRAL MEMBRANE PROTEIN (AFU_ORTHOLOGUE AFUA_5G11245)"/>
    <property type="match status" value="1"/>
</dbReference>
<keyword evidence="3 7" id="KW-1133">Transmembrane helix</keyword>
<feature type="transmembrane region" description="Helical" evidence="7">
    <location>
        <begin position="133"/>
        <end position="155"/>
    </location>
</feature>
<keyword evidence="4 7" id="KW-0472">Membrane</keyword>
<name>A0A8K0SXH7_9HYPO</name>
<organism evidence="9 10">
    <name type="scientific">Stachybotrys elegans</name>
    <dbReference type="NCBI Taxonomy" id="80388"/>
    <lineage>
        <taxon>Eukaryota</taxon>
        <taxon>Fungi</taxon>
        <taxon>Dikarya</taxon>
        <taxon>Ascomycota</taxon>
        <taxon>Pezizomycotina</taxon>
        <taxon>Sordariomycetes</taxon>
        <taxon>Hypocreomycetidae</taxon>
        <taxon>Hypocreales</taxon>
        <taxon>Stachybotryaceae</taxon>
        <taxon>Stachybotrys</taxon>
    </lineage>
</organism>
<gene>
    <name evidence="9" type="ORF">B0I35DRAFT_475953</name>
</gene>
<comment type="subcellular location">
    <subcellularLocation>
        <location evidence="1">Membrane</location>
        <topology evidence="1">Multi-pass membrane protein</topology>
    </subcellularLocation>
</comment>
<comment type="caution">
    <text evidence="9">The sequence shown here is derived from an EMBL/GenBank/DDBJ whole genome shotgun (WGS) entry which is preliminary data.</text>
</comment>
<feature type="transmembrane region" description="Helical" evidence="7">
    <location>
        <begin position="252"/>
        <end position="271"/>
    </location>
</feature>
<evidence type="ECO:0000256" key="3">
    <source>
        <dbReference type="ARBA" id="ARBA00022989"/>
    </source>
</evidence>
<reference evidence="9" key="1">
    <citation type="journal article" date="2021" name="Nat. Commun.">
        <title>Genetic determinants of endophytism in the Arabidopsis root mycobiome.</title>
        <authorList>
            <person name="Mesny F."/>
            <person name="Miyauchi S."/>
            <person name="Thiergart T."/>
            <person name="Pickel B."/>
            <person name="Atanasova L."/>
            <person name="Karlsson M."/>
            <person name="Huettel B."/>
            <person name="Barry K.W."/>
            <person name="Haridas S."/>
            <person name="Chen C."/>
            <person name="Bauer D."/>
            <person name="Andreopoulos W."/>
            <person name="Pangilinan J."/>
            <person name="LaButti K."/>
            <person name="Riley R."/>
            <person name="Lipzen A."/>
            <person name="Clum A."/>
            <person name="Drula E."/>
            <person name="Henrissat B."/>
            <person name="Kohler A."/>
            <person name="Grigoriev I.V."/>
            <person name="Martin F.M."/>
            <person name="Hacquard S."/>
        </authorList>
    </citation>
    <scope>NUCLEOTIDE SEQUENCE</scope>
    <source>
        <strain evidence="9">MPI-CAGE-CH-0235</strain>
    </source>
</reference>
<dbReference type="PANTHER" id="PTHR33048:SF114">
    <property type="entry name" value="MEMBRANE PROTEIN PTH11-LIKE, PUTATIVE (AFU_ORTHOLOGUE AFUA_7G06620)-RELATED"/>
    <property type="match status" value="1"/>
</dbReference>
<accession>A0A8K0SXH7</accession>
<evidence type="ECO:0000256" key="1">
    <source>
        <dbReference type="ARBA" id="ARBA00004141"/>
    </source>
</evidence>
<evidence type="ECO:0000256" key="5">
    <source>
        <dbReference type="ARBA" id="ARBA00038359"/>
    </source>
</evidence>
<protein>
    <recommendedName>
        <fullName evidence="8">Rhodopsin domain-containing protein</fullName>
    </recommendedName>
</protein>
<evidence type="ECO:0000259" key="8">
    <source>
        <dbReference type="Pfam" id="PF20684"/>
    </source>
</evidence>
<feature type="transmembrane region" description="Helical" evidence="7">
    <location>
        <begin position="212"/>
        <end position="232"/>
    </location>
</feature>
<feature type="transmembrane region" description="Helical" evidence="7">
    <location>
        <begin position="105"/>
        <end position="126"/>
    </location>
</feature>
<dbReference type="AlphaFoldDB" id="A0A8K0SXH7"/>
<dbReference type="Pfam" id="PF20684">
    <property type="entry name" value="Fung_rhodopsin"/>
    <property type="match status" value="1"/>
</dbReference>
<dbReference type="InterPro" id="IPR052337">
    <property type="entry name" value="SAT4-like"/>
</dbReference>
<dbReference type="Proteomes" id="UP000813444">
    <property type="component" value="Unassembled WGS sequence"/>
</dbReference>
<feature type="transmembrane region" description="Helical" evidence="7">
    <location>
        <begin position="21"/>
        <end position="41"/>
    </location>
</feature>
<keyword evidence="2 7" id="KW-0812">Transmembrane</keyword>
<feature type="compositionally biased region" description="Polar residues" evidence="6">
    <location>
        <begin position="367"/>
        <end position="388"/>
    </location>
</feature>
<evidence type="ECO:0000313" key="9">
    <source>
        <dbReference type="EMBL" id="KAH7324730.1"/>
    </source>
</evidence>
<dbReference type="EMBL" id="JAGPNK010000003">
    <property type="protein sequence ID" value="KAH7324730.1"/>
    <property type="molecule type" value="Genomic_DNA"/>
</dbReference>
<proteinExistence type="inferred from homology"/>
<sequence>MSANGQPAMELPPDESRVADIIIILTVMQAFSTIVLALRIWTRLSVQGMNLGADDWTIIASWVFLIAYTVDVTTQTRFGLGQHLLRLPPDTNFEASLQLFYFGEALYYITVSLTKVSILFLYLKLFPQQNYRLFIWSFMAFVALTGFTCTVAGLFQCDPIEKAWRTQLPGTCFNVVALFMSNAALNIFQDIVIYLLPVPMLWRVQVPLKQRIALICVFVVGGFVVVTGMVRLDSLQLASVSADVTWDNYGAAIWSSIEANFGIVCASLVHFKPLIARFAPSWLGISASSTKGSSNMMRLGDEPSGKGSLQTFGGGGRSNNKPFGILTEMELEENVSQSQSDLINPEARGGMTATVSHNPPVDYDAESQAQSQDGIHTTRDFSVSYKNI</sequence>
<comment type="similarity">
    <text evidence="5">Belongs to the SAT4 family.</text>
</comment>
<dbReference type="GO" id="GO:0016020">
    <property type="term" value="C:membrane"/>
    <property type="evidence" value="ECO:0007669"/>
    <property type="project" value="UniProtKB-SubCell"/>
</dbReference>
<evidence type="ECO:0000256" key="6">
    <source>
        <dbReference type="SAM" id="MobiDB-lite"/>
    </source>
</evidence>
<keyword evidence="10" id="KW-1185">Reference proteome</keyword>
<feature type="domain" description="Rhodopsin" evidence="8">
    <location>
        <begin position="38"/>
        <end position="277"/>
    </location>
</feature>
<feature type="region of interest" description="Disordered" evidence="6">
    <location>
        <begin position="351"/>
        <end position="388"/>
    </location>
</feature>
<feature type="transmembrane region" description="Helical" evidence="7">
    <location>
        <begin position="53"/>
        <end position="70"/>
    </location>
</feature>
<evidence type="ECO:0000256" key="7">
    <source>
        <dbReference type="SAM" id="Phobius"/>
    </source>
</evidence>
<dbReference type="OrthoDB" id="5417844at2759"/>
<evidence type="ECO:0000256" key="2">
    <source>
        <dbReference type="ARBA" id="ARBA00022692"/>
    </source>
</evidence>
<evidence type="ECO:0000313" key="10">
    <source>
        <dbReference type="Proteomes" id="UP000813444"/>
    </source>
</evidence>
<dbReference type="InterPro" id="IPR049326">
    <property type="entry name" value="Rhodopsin_dom_fungi"/>
</dbReference>